<evidence type="ECO:0000313" key="1">
    <source>
        <dbReference type="EMBL" id="KKS25412.1"/>
    </source>
</evidence>
<organism evidence="1 2">
    <name type="scientific">Candidatus Jorgensenbacteria bacterium GW2011_GWF2_41_8</name>
    <dbReference type="NCBI Taxonomy" id="1618667"/>
    <lineage>
        <taxon>Bacteria</taxon>
        <taxon>Candidatus Joergenseniibacteriota</taxon>
    </lineage>
</organism>
<reference evidence="1" key="1">
    <citation type="journal article" date="2015" name="Nature">
        <title>rRNA introns, odd ribosomes, and small enigmatic genomes across a large radiation of phyla.</title>
        <authorList>
            <person name="Brown C.T."/>
            <person name="Hug L.A."/>
            <person name="Thomas B.C."/>
            <person name="Sharon I."/>
            <person name="Castelle C.J."/>
            <person name="Singh A."/>
            <person name="Wilkins M.J."/>
            <person name="Williams K.H."/>
            <person name="Banfield J.F."/>
        </authorList>
    </citation>
    <scope>NUCLEOTIDE SEQUENCE [LARGE SCALE GENOMIC DNA]</scope>
</reference>
<proteinExistence type="predicted"/>
<dbReference type="Proteomes" id="UP000033856">
    <property type="component" value="Unassembled WGS sequence"/>
</dbReference>
<gene>
    <name evidence="1" type="ORF">UU83_C0006G0014</name>
</gene>
<evidence type="ECO:0008006" key="3">
    <source>
        <dbReference type="Google" id="ProtNLM"/>
    </source>
</evidence>
<dbReference type="AlphaFoldDB" id="A0A0G0XLR5"/>
<comment type="caution">
    <text evidence="1">The sequence shown here is derived from an EMBL/GenBank/DDBJ whole genome shotgun (WGS) entry which is preliminary data.</text>
</comment>
<evidence type="ECO:0000313" key="2">
    <source>
        <dbReference type="Proteomes" id="UP000033856"/>
    </source>
</evidence>
<sequence length="231" mass="26774">MRSDKFKAYKLRMAGRSYNEITRLLKIPKSTLSGWFATLEIPEEAIKRLKERVHSASLRGLLKRNKNQTILAEIRSKKFRSMGEKMIKNLSKRDLLIIGAALYWAEGYKKPVIRNGKTITSHIVSLTNSDPDLVCMFIRFLKEICEVPNEKINVWVRYFEHQDPAYLLSFWQKRCNIPYSNFQKTLQTVSISSQRKKSYNSLPFGVVQISVNNTNLYHKIMGLIAGVAKIK</sequence>
<protein>
    <recommendedName>
        <fullName evidence="3">Resolvase helix-turn-helix domain protein</fullName>
    </recommendedName>
</protein>
<dbReference type="EMBL" id="LCCD01000006">
    <property type="protein sequence ID" value="KKS25412.1"/>
    <property type="molecule type" value="Genomic_DNA"/>
</dbReference>
<name>A0A0G0XLR5_9BACT</name>
<accession>A0A0G0XLR5</accession>